<name>A0A4V3UN22_9EURO</name>
<evidence type="ECO:0000313" key="1">
    <source>
        <dbReference type="EMBL" id="THC89524.1"/>
    </source>
</evidence>
<dbReference type="AlphaFoldDB" id="A0A4V3UN22"/>
<protein>
    <submittedName>
        <fullName evidence="1">Uncharacterized protein</fullName>
    </submittedName>
</protein>
<gene>
    <name evidence="1" type="ORF">EYZ11_011023</name>
</gene>
<keyword evidence="2" id="KW-1185">Reference proteome</keyword>
<proteinExistence type="predicted"/>
<comment type="caution">
    <text evidence="1">The sequence shown here is derived from an EMBL/GenBank/DDBJ whole genome shotgun (WGS) entry which is preliminary data.</text>
</comment>
<dbReference type="Proteomes" id="UP000308092">
    <property type="component" value="Unassembled WGS sequence"/>
</dbReference>
<dbReference type="EMBL" id="SOSA01000642">
    <property type="protein sequence ID" value="THC89524.1"/>
    <property type="molecule type" value="Genomic_DNA"/>
</dbReference>
<evidence type="ECO:0000313" key="2">
    <source>
        <dbReference type="Proteomes" id="UP000308092"/>
    </source>
</evidence>
<organism evidence="1 2">
    <name type="scientific">Aspergillus tanneri</name>
    <dbReference type="NCBI Taxonomy" id="1220188"/>
    <lineage>
        <taxon>Eukaryota</taxon>
        <taxon>Fungi</taxon>
        <taxon>Dikarya</taxon>
        <taxon>Ascomycota</taxon>
        <taxon>Pezizomycotina</taxon>
        <taxon>Eurotiomycetes</taxon>
        <taxon>Eurotiomycetidae</taxon>
        <taxon>Eurotiales</taxon>
        <taxon>Aspergillaceae</taxon>
        <taxon>Aspergillus</taxon>
        <taxon>Aspergillus subgen. Circumdati</taxon>
    </lineage>
</organism>
<reference evidence="1 2" key="1">
    <citation type="submission" date="2019-03" db="EMBL/GenBank/DDBJ databases">
        <title>The genome sequence of a newly discovered highly antifungal drug resistant Aspergillus species, Aspergillus tanneri NIH 1004.</title>
        <authorList>
            <person name="Mounaud S."/>
            <person name="Singh I."/>
            <person name="Joardar V."/>
            <person name="Pakala S."/>
            <person name="Pakala S."/>
            <person name="Venepally P."/>
            <person name="Hoover J."/>
            <person name="Nierman W."/>
            <person name="Chung J."/>
            <person name="Losada L."/>
        </authorList>
    </citation>
    <scope>NUCLEOTIDE SEQUENCE [LARGE SCALE GENOMIC DNA]</scope>
    <source>
        <strain evidence="1 2">NIH1004</strain>
    </source>
</reference>
<dbReference type="VEuPathDB" id="FungiDB:EYZ11_011023"/>
<accession>A0A4V3UN22</accession>
<sequence length="31" mass="3596">MFPRGASTQQSFKEYAIFYKEKISVPIFKPG</sequence>